<feature type="compositionally biased region" description="Low complexity" evidence="1">
    <location>
        <begin position="317"/>
        <end position="333"/>
    </location>
</feature>
<feature type="compositionally biased region" description="Basic and acidic residues" evidence="1">
    <location>
        <begin position="190"/>
        <end position="207"/>
    </location>
</feature>
<feature type="region of interest" description="Disordered" evidence="1">
    <location>
        <begin position="436"/>
        <end position="492"/>
    </location>
</feature>
<feature type="compositionally biased region" description="Acidic residues" evidence="1">
    <location>
        <begin position="109"/>
        <end position="118"/>
    </location>
</feature>
<protein>
    <submittedName>
        <fullName evidence="2">Uncharacterized protein</fullName>
    </submittedName>
</protein>
<evidence type="ECO:0000313" key="2">
    <source>
        <dbReference type="EMBL" id="KAA6391560.1"/>
    </source>
</evidence>
<comment type="caution">
    <text evidence="2">The sequence shown here is derived from an EMBL/GenBank/DDBJ whole genome shotgun (WGS) entry which is preliminary data.</text>
</comment>
<feature type="compositionally biased region" description="Basic and acidic residues" evidence="1">
    <location>
        <begin position="60"/>
        <end position="81"/>
    </location>
</feature>
<proteinExistence type="predicted"/>
<reference evidence="2 3" key="1">
    <citation type="submission" date="2019-03" db="EMBL/GenBank/DDBJ databases">
        <title>Single cell metagenomics reveals metabolic interactions within the superorganism composed of flagellate Streblomastix strix and complex community of Bacteroidetes bacteria on its surface.</title>
        <authorList>
            <person name="Treitli S.C."/>
            <person name="Kolisko M."/>
            <person name="Husnik F."/>
            <person name="Keeling P."/>
            <person name="Hampl V."/>
        </authorList>
    </citation>
    <scope>NUCLEOTIDE SEQUENCE [LARGE SCALE GENOMIC DNA]</scope>
    <source>
        <strain evidence="2">ST1C</strain>
    </source>
</reference>
<feature type="compositionally biased region" description="Basic and acidic residues" evidence="1">
    <location>
        <begin position="278"/>
        <end position="301"/>
    </location>
</feature>
<feature type="compositionally biased region" description="Low complexity" evidence="1">
    <location>
        <begin position="169"/>
        <end position="179"/>
    </location>
</feature>
<feature type="compositionally biased region" description="Polar residues" evidence="1">
    <location>
        <begin position="457"/>
        <end position="469"/>
    </location>
</feature>
<dbReference type="EMBL" id="SNRW01002840">
    <property type="protein sequence ID" value="KAA6391560.1"/>
    <property type="molecule type" value="Genomic_DNA"/>
</dbReference>
<dbReference type="AlphaFoldDB" id="A0A5J4W9L7"/>
<feature type="compositionally biased region" description="Basic and acidic residues" evidence="1">
    <location>
        <begin position="119"/>
        <end position="134"/>
    </location>
</feature>
<feature type="region of interest" description="Disordered" evidence="1">
    <location>
        <begin position="534"/>
        <end position="585"/>
    </location>
</feature>
<name>A0A5J4W9L7_9EUKA</name>
<evidence type="ECO:0000313" key="3">
    <source>
        <dbReference type="Proteomes" id="UP000324800"/>
    </source>
</evidence>
<gene>
    <name evidence="2" type="ORF">EZS28_012910</name>
</gene>
<organism evidence="2 3">
    <name type="scientific">Streblomastix strix</name>
    <dbReference type="NCBI Taxonomy" id="222440"/>
    <lineage>
        <taxon>Eukaryota</taxon>
        <taxon>Metamonada</taxon>
        <taxon>Preaxostyla</taxon>
        <taxon>Oxymonadida</taxon>
        <taxon>Streblomastigidae</taxon>
        <taxon>Streblomastix</taxon>
    </lineage>
</organism>
<evidence type="ECO:0000256" key="1">
    <source>
        <dbReference type="SAM" id="MobiDB-lite"/>
    </source>
</evidence>
<feature type="compositionally biased region" description="Basic and acidic residues" evidence="1">
    <location>
        <begin position="569"/>
        <end position="585"/>
    </location>
</feature>
<feature type="compositionally biased region" description="Polar residues" evidence="1">
    <location>
        <begin position="302"/>
        <end position="312"/>
    </location>
</feature>
<feature type="compositionally biased region" description="Acidic residues" evidence="1">
    <location>
        <begin position="339"/>
        <end position="349"/>
    </location>
</feature>
<feature type="compositionally biased region" description="Polar residues" evidence="1">
    <location>
        <begin position="534"/>
        <end position="545"/>
    </location>
</feature>
<feature type="region of interest" description="Disordered" evidence="1">
    <location>
        <begin position="93"/>
        <end position="134"/>
    </location>
</feature>
<feature type="region of interest" description="Disordered" evidence="1">
    <location>
        <begin position="169"/>
        <end position="388"/>
    </location>
</feature>
<accession>A0A5J4W9L7</accession>
<feature type="region of interest" description="Disordered" evidence="1">
    <location>
        <begin position="57"/>
        <end position="81"/>
    </location>
</feature>
<sequence>MTNSQFQQNSIIQAVEQLPPMSNINPLIVQLNGTNQVQSLTPVIRENQSGNIIELEQEEEHQRQEKEIEREKKKERAREMEVESVVTYMTMPLPQTIADGEKIKGETDTVSEGDGEELAQERKKEEEERRELDHEKEIELQKLLIEQQQQQYELQQLQQIQIVGGQISQEIQDQQQQQILLEKKKHRRRKEEEQTKQDGDKHHEKKEGHTHKEHQQETSSTGTPQGHQHHHRQHQQDKQINQKQNQLNANIDQEQKGNSNIHQHHNAHNISKAQSVKQFERPTNKDDVNKIHPNIKREQEQKNISQKPNNQVKGNEKAQNNGKQQQQKGNGIQRAISEDTFDIDSDEDNQAWSENDKSEIESSDTVADSEEDVPWSEGDLSDQREKDKEMGLGLDGVDEQDILDDIVSRSSDAAFGVMQHGEIIRTNAENILKRTNQQFPTKQPFAGSPGPSERTELMTQQQQSEQNMKYSIDEEMQSQNSGLSGSGKLMNESQDFSSNIENFQFKLQEGNYFGLQISHPRSSYSPPSFQFNPNISSLLSPSQQNKQEKPFPLMSPILEDEAQLPFFSDEQKDDQKVGQIKEIDQ</sequence>
<dbReference type="Proteomes" id="UP000324800">
    <property type="component" value="Unassembled WGS sequence"/>
</dbReference>
<feature type="compositionally biased region" description="Low complexity" evidence="1">
    <location>
        <begin position="238"/>
        <end position="250"/>
    </location>
</feature>
<feature type="compositionally biased region" description="Polar residues" evidence="1">
    <location>
        <begin position="268"/>
        <end position="277"/>
    </location>
</feature>